<organism evidence="7 8">
    <name type="scientific">Hondaea fermentalgiana</name>
    <dbReference type="NCBI Taxonomy" id="2315210"/>
    <lineage>
        <taxon>Eukaryota</taxon>
        <taxon>Sar</taxon>
        <taxon>Stramenopiles</taxon>
        <taxon>Bigyra</taxon>
        <taxon>Labyrinthulomycetes</taxon>
        <taxon>Thraustochytrida</taxon>
        <taxon>Thraustochytriidae</taxon>
        <taxon>Hondaea</taxon>
    </lineage>
</organism>
<dbReference type="InterPro" id="IPR025714">
    <property type="entry name" value="Methyltranfer_dom"/>
</dbReference>
<dbReference type="GO" id="GO:0003723">
    <property type="term" value="F:RNA binding"/>
    <property type="evidence" value="ECO:0007669"/>
    <property type="project" value="TreeGrafter"/>
</dbReference>
<dbReference type="InterPro" id="IPR029063">
    <property type="entry name" value="SAM-dependent_MTases_sf"/>
</dbReference>
<feature type="binding site" evidence="4">
    <location>
        <position position="445"/>
    </location>
    <ligand>
        <name>S-adenosyl-L-methionine</name>
        <dbReference type="ChEBI" id="CHEBI:59789"/>
    </ligand>
</feature>
<keyword evidence="2 4" id="KW-0808">Transferase</keyword>
<dbReference type="AlphaFoldDB" id="A0A2R5GLI4"/>
<dbReference type="InParanoid" id="A0A2R5GLI4"/>
<dbReference type="Proteomes" id="UP000241890">
    <property type="component" value="Unassembled WGS sequence"/>
</dbReference>
<comment type="caution">
    <text evidence="7">The sequence shown here is derived from an EMBL/GenBank/DDBJ whole genome shotgun (WGS) entry which is preliminary data.</text>
</comment>
<dbReference type="PANTHER" id="PTHR45904">
    <property type="entry name" value="TRNA (URACIL-5-)-METHYLTRANSFERASE"/>
    <property type="match status" value="1"/>
</dbReference>
<protein>
    <submittedName>
        <fullName evidence="7">tRNA uracil54-C5-methyltransferase-like</fullName>
    </submittedName>
</protein>
<dbReference type="OrthoDB" id="10250660at2759"/>
<evidence type="ECO:0000256" key="4">
    <source>
        <dbReference type="PROSITE-ProRule" id="PRU01024"/>
    </source>
</evidence>
<keyword evidence="8" id="KW-1185">Reference proteome</keyword>
<sequence>MSEAQQSIGEKRAAEVPAESLREAGAQEEEDDPLAGMPRGEVRPDEDEAGGPEEGRSKLCILNAGERVMNKKIKLALVRNNIKFHKTEKSTRMATAIVYFDTKEDMEAAREALPKINNKAGEPFKVGDYIRGSTKLEDFQNGGDGRGGKRKKARHNKGQDNEANAQPEKEKTAASSTIPWSSIPYEEQLVKKQFWASMLLRRILRRLIKAESKGSAEPMEWTSQVREQFNCRSKDATGPQVGDDALKTRVGFVPGAPCTLDKIIASPDQTGYRNKCTFTIGKDAEDKVAVGFRVSSFKQGSVRVGRLDDCIHVPAAARTFAERLEAVVAASPLPVFDLEEKTGFWQTCTVRYFASTKSLLACLVVSVRTVADAELIDAELKRATDELVAAGPYDDAPLKSVSVIKLESGQNAGPNDKPILLHGEPTIIDRVDGLDFEVSATAFFQVNSGGAEVLFDKIREWAQNPPSANAAKAVENNATEDGKEEKAAEPEAKAEESQVSGGDPQGPVVFDVCCGTGTIGLCMARAAKHVVGVDMVEDGIKDARHNAKLNKISNTTFVASKIEDVVTDLLRGQDSNRSGSKPRPADYVPPEGLEEARQHIVDAGEAGLVAIVDPPRAGLHKRVIRELRVCNHITNLIYVSCDANLALDNFVDLCRREHGQRPGKPFRPVRAIPVDLFPHTDHCELIIQFEKITDGLTDKEQKAAQRAAAAVSTEDDKDKPGADVSMEDTADVPDAKPVAQDTTKSDADADAPTNA</sequence>
<gene>
    <name evidence="7" type="ORF">FCC1311_057042</name>
</gene>
<dbReference type="CDD" id="cd02440">
    <property type="entry name" value="AdoMet_MTases"/>
    <property type="match status" value="1"/>
</dbReference>
<dbReference type="InterPro" id="IPR045850">
    <property type="entry name" value="TRM2_met"/>
</dbReference>
<evidence type="ECO:0000259" key="6">
    <source>
        <dbReference type="Pfam" id="PF13847"/>
    </source>
</evidence>
<evidence type="ECO:0000313" key="8">
    <source>
        <dbReference type="Proteomes" id="UP000241890"/>
    </source>
</evidence>
<feature type="region of interest" description="Disordered" evidence="5">
    <location>
        <begin position="702"/>
        <end position="755"/>
    </location>
</feature>
<feature type="active site" description="Nucleophile" evidence="4">
    <location>
        <position position="641"/>
    </location>
</feature>
<evidence type="ECO:0000256" key="5">
    <source>
        <dbReference type="SAM" id="MobiDB-lite"/>
    </source>
</evidence>
<evidence type="ECO:0000256" key="3">
    <source>
        <dbReference type="ARBA" id="ARBA00022691"/>
    </source>
</evidence>
<evidence type="ECO:0000256" key="2">
    <source>
        <dbReference type="ARBA" id="ARBA00022679"/>
    </source>
</evidence>
<reference evidence="7 8" key="1">
    <citation type="submission" date="2017-12" db="EMBL/GenBank/DDBJ databases">
        <title>Sequencing, de novo assembly and annotation of complete genome of a new Thraustochytrid species, strain FCC1311.</title>
        <authorList>
            <person name="Sedici K."/>
            <person name="Godart F."/>
            <person name="Aiese Cigliano R."/>
            <person name="Sanseverino W."/>
            <person name="Barakat M."/>
            <person name="Ortet P."/>
            <person name="Marechal E."/>
            <person name="Cagnac O."/>
            <person name="Amato A."/>
        </authorList>
    </citation>
    <scope>NUCLEOTIDE SEQUENCE [LARGE SCALE GENOMIC DNA]</scope>
</reference>
<feature type="region of interest" description="Disordered" evidence="5">
    <location>
        <begin position="135"/>
        <end position="176"/>
    </location>
</feature>
<dbReference type="EMBL" id="BEYU01000059">
    <property type="protein sequence ID" value="GBG29483.1"/>
    <property type="molecule type" value="Genomic_DNA"/>
</dbReference>
<dbReference type="PROSITE" id="PS51687">
    <property type="entry name" value="SAM_MT_RNA_M5U"/>
    <property type="match status" value="1"/>
</dbReference>
<keyword evidence="1 4" id="KW-0489">Methyltransferase</keyword>
<evidence type="ECO:0000313" key="7">
    <source>
        <dbReference type="EMBL" id="GBG29483.1"/>
    </source>
</evidence>
<feature type="region of interest" description="Disordered" evidence="5">
    <location>
        <begin position="1"/>
        <end position="58"/>
    </location>
</feature>
<dbReference type="Pfam" id="PF13847">
    <property type="entry name" value="Methyltransf_31"/>
    <property type="match status" value="1"/>
</dbReference>
<proteinExistence type="inferred from homology"/>
<feature type="region of interest" description="Disordered" evidence="5">
    <location>
        <begin position="466"/>
        <end position="506"/>
    </location>
</feature>
<feature type="binding site" evidence="4">
    <location>
        <position position="613"/>
    </location>
    <ligand>
        <name>S-adenosyl-L-methionine</name>
        <dbReference type="ChEBI" id="CHEBI:59789"/>
    </ligand>
</feature>
<accession>A0A2R5GLI4</accession>
<evidence type="ECO:0000256" key="1">
    <source>
        <dbReference type="ARBA" id="ARBA00022603"/>
    </source>
</evidence>
<name>A0A2R5GLI4_9STRA</name>
<feature type="domain" description="Methyltransferase" evidence="6">
    <location>
        <begin position="508"/>
        <end position="565"/>
    </location>
</feature>
<dbReference type="GO" id="GO:0006396">
    <property type="term" value="P:RNA processing"/>
    <property type="evidence" value="ECO:0007669"/>
    <property type="project" value="InterPro"/>
</dbReference>
<dbReference type="PANTHER" id="PTHR45904:SF2">
    <property type="entry name" value="TRNA (URACIL-5-)-METHYLTRANSFERASE HOMOLOG A"/>
    <property type="match status" value="1"/>
</dbReference>
<dbReference type="GO" id="GO:0008173">
    <property type="term" value="F:RNA methyltransferase activity"/>
    <property type="evidence" value="ECO:0007669"/>
    <property type="project" value="InterPro"/>
</dbReference>
<comment type="similarity">
    <text evidence="4">Belongs to the class I-like SAM-binding methyltransferase superfamily. RNA M5U methyltransferase family.</text>
</comment>
<dbReference type="Gene3D" id="3.40.50.150">
    <property type="entry name" value="Vaccinia Virus protein VP39"/>
    <property type="match status" value="1"/>
</dbReference>
<dbReference type="GO" id="GO:0032259">
    <property type="term" value="P:methylation"/>
    <property type="evidence" value="ECO:0007669"/>
    <property type="project" value="UniProtKB-KW"/>
</dbReference>
<dbReference type="SUPFAM" id="SSF53335">
    <property type="entry name" value="S-adenosyl-L-methionine-dependent methyltransferases"/>
    <property type="match status" value="1"/>
</dbReference>
<dbReference type="InterPro" id="IPR010280">
    <property type="entry name" value="U5_MeTrfase_fam"/>
</dbReference>
<keyword evidence="3 4" id="KW-0949">S-adenosyl-L-methionine</keyword>
<comment type="caution">
    <text evidence="4">Lacks conserved residue(s) required for the propagation of feature annotation.</text>
</comment>
<feature type="compositionally biased region" description="Basic and acidic residues" evidence="5">
    <location>
        <begin position="480"/>
        <end position="496"/>
    </location>
</feature>
<feature type="binding site" evidence="4">
    <location>
        <position position="534"/>
    </location>
    <ligand>
        <name>S-adenosyl-L-methionine</name>
        <dbReference type="ChEBI" id="CHEBI:59789"/>
    </ligand>
</feature>